<gene>
    <name evidence="1" type="ORF">ACAOBT_LOCUS1939</name>
</gene>
<proteinExistence type="predicted"/>
<dbReference type="AlphaFoldDB" id="A0A9P0JQU7"/>
<reference evidence="1" key="1">
    <citation type="submission" date="2022-03" db="EMBL/GenBank/DDBJ databases">
        <authorList>
            <person name="Sayadi A."/>
        </authorList>
    </citation>
    <scope>NUCLEOTIDE SEQUENCE</scope>
</reference>
<organism evidence="1 2">
    <name type="scientific">Acanthoscelides obtectus</name>
    <name type="common">Bean weevil</name>
    <name type="synonym">Bruchus obtectus</name>
    <dbReference type="NCBI Taxonomy" id="200917"/>
    <lineage>
        <taxon>Eukaryota</taxon>
        <taxon>Metazoa</taxon>
        <taxon>Ecdysozoa</taxon>
        <taxon>Arthropoda</taxon>
        <taxon>Hexapoda</taxon>
        <taxon>Insecta</taxon>
        <taxon>Pterygota</taxon>
        <taxon>Neoptera</taxon>
        <taxon>Endopterygota</taxon>
        <taxon>Coleoptera</taxon>
        <taxon>Polyphaga</taxon>
        <taxon>Cucujiformia</taxon>
        <taxon>Chrysomeloidea</taxon>
        <taxon>Chrysomelidae</taxon>
        <taxon>Bruchinae</taxon>
        <taxon>Bruchini</taxon>
        <taxon>Acanthoscelides</taxon>
    </lineage>
</organism>
<dbReference type="EMBL" id="CAKOFQ010006669">
    <property type="protein sequence ID" value="CAH1957181.1"/>
    <property type="molecule type" value="Genomic_DNA"/>
</dbReference>
<name>A0A9P0JQU7_ACAOB</name>
<evidence type="ECO:0000313" key="1">
    <source>
        <dbReference type="EMBL" id="CAH1957181.1"/>
    </source>
</evidence>
<accession>A0A9P0JQU7</accession>
<evidence type="ECO:0000313" key="2">
    <source>
        <dbReference type="Proteomes" id="UP001152888"/>
    </source>
</evidence>
<sequence length="76" mass="8705">MPCFLCCVRACIVLVEDGSSFGVDFSKLGDDFGQTNGGIPIRRNSFLLIKRNCCNMTRFWHNFLLFSQQVGYPTRY</sequence>
<comment type="caution">
    <text evidence="1">The sequence shown here is derived from an EMBL/GenBank/DDBJ whole genome shotgun (WGS) entry which is preliminary data.</text>
</comment>
<protein>
    <submittedName>
        <fullName evidence="1">Uncharacterized protein</fullName>
    </submittedName>
</protein>
<dbReference type="Proteomes" id="UP001152888">
    <property type="component" value="Unassembled WGS sequence"/>
</dbReference>
<keyword evidence="2" id="KW-1185">Reference proteome</keyword>